<evidence type="ECO:0000313" key="3">
    <source>
        <dbReference type="Proteomes" id="UP000523601"/>
    </source>
</evidence>
<keyword evidence="3" id="KW-1185">Reference proteome</keyword>
<dbReference type="Gene3D" id="3.40.50.720">
    <property type="entry name" value="NAD(P)-binding Rossmann-like Domain"/>
    <property type="match status" value="1"/>
</dbReference>
<dbReference type="Proteomes" id="UP000523601">
    <property type="component" value="Unassembled WGS sequence"/>
</dbReference>
<dbReference type="InterPro" id="IPR050177">
    <property type="entry name" value="Lipid_A_modif_metabolic_enz"/>
</dbReference>
<proteinExistence type="predicted"/>
<comment type="caution">
    <text evidence="2">The sequence shown here is derived from an EMBL/GenBank/DDBJ whole genome shotgun (WGS) entry which is preliminary data.</text>
</comment>
<dbReference type="PANTHER" id="PTHR43245">
    <property type="entry name" value="BIFUNCTIONAL POLYMYXIN RESISTANCE PROTEIN ARNA"/>
    <property type="match status" value="1"/>
</dbReference>
<dbReference type="Pfam" id="PF01370">
    <property type="entry name" value="Epimerase"/>
    <property type="match status" value="1"/>
</dbReference>
<dbReference type="InterPro" id="IPR036291">
    <property type="entry name" value="NAD(P)-bd_dom_sf"/>
</dbReference>
<evidence type="ECO:0000313" key="2">
    <source>
        <dbReference type="EMBL" id="NVO27858.1"/>
    </source>
</evidence>
<reference evidence="2 3" key="1">
    <citation type="submission" date="2020-04" db="EMBL/GenBank/DDBJ databases">
        <title>Donghicola sp., a member of the Rhodobacteraceae family isolated from mangrove forest in Thailand.</title>
        <authorList>
            <person name="Charoenyingcharoen P."/>
            <person name="Yukphan P."/>
        </authorList>
    </citation>
    <scope>NUCLEOTIDE SEQUENCE [LARGE SCALE GENOMIC DNA]</scope>
    <source>
        <strain evidence="2 3">C2-DW-16</strain>
    </source>
</reference>
<evidence type="ECO:0000259" key="1">
    <source>
        <dbReference type="Pfam" id="PF01370"/>
    </source>
</evidence>
<dbReference type="EMBL" id="JABCJD010000004">
    <property type="protein sequence ID" value="NVO27858.1"/>
    <property type="molecule type" value="Genomic_DNA"/>
</dbReference>
<dbReference type="CDD" id="cd08946">
    <property type="entry name" value="SDR_e"/>
    <property type="match status" value="1"/>
</dbReference>
<dbReference type="InterPro" id="IPR001509">
    <property type="entry name" value="Epimerase_deHydtase"/>
</dbReference>
<dbReference type="RefSeq" id="WP_176854257.1">
    <property type="nucleotide sequence ID" value="NZ_JABCJD010000004.1"/>
</dbReference>
<organism evidence="2 3">
    <name type="scientific">Donghicola mangrovi</name>
    <dbReference type="NCBI Taxonomy" id="2729614"/>
    <lineage>
        <taxon>Bacteria</taxon>
        <taxon>Pseudomonadati</taxon>
        <taxon>Pseudomonadota</taxon>
        <taxon>Alphaproteobacteria</taxon>
        <taxon>Rhodobacterales</taxon>
        <taxon>Roseobacteraceae</taxon>
        <taxon>Donghicola</taxon>
    </lineage>
</organism>
<gene>
    <name evidence="2" type="ORF">HJ526_10540</name>
</gene>
<dbReference type="PANTHER" id="PTHR43245:SF58">
    <property type="entry name" value="BLL5923 PROTEIN"/>
    <property type="match status" value="1"/>
</dbReference>
<name>A0ABX2PEP9_9RHOB</name>
<protein>
    <submittedName>
        <fullName evidence="2">NAD(P)-dependent oxidoreductase</fullName>
    </submittedName>
</protein>
<feature type="domain" description="NAD-dependent epimerase/dehydratase" evidence="1">
    <location>
        <begin position="3"/>
        <end position="216"/>
    </location>
</feature>
<sequence>MKIAVTGASGYLGHFVMNGLRHAGHDVLALSRQPFANHHHVEYELGDAPEICGMDAVVHCAFSHVPGKYRGGEGDDPEGFRLLNVDGSITLFKAAKAQGVRRLIFLSSRAVYGPKPAGTVLTEDTPCTPDTLYGEAKLEAEEALLAMADVGFQPTALRATGVYGAAYPQGWHKWRGLFEEFENGHPIEPRQGTEVHGHDMTAAINLLLTAPKAPRIANLSDILVDRHDVLREYADFAGLTLPLPARVEETFNVMDCTALRSIGWQPGGRKRLTEFLSGLRKSAPQGA</sequence>
<dbReference type="SUPFAM" id="SSF51735">
    <property type="entry name" value="NAD(P)-binding Rossmann-fold domains"/>
    <property type="match status" value="1"/>
</dbReference>
<accession>A0ABX2PEP9</accession>